<evidence type="ECO:0000313" key="2">
    <source>
        <dbReference type="Proteomes" id="UP000192758"/>
    </source>
</evidence>
<dbReference type="AlphaFoldDB" id="A0A1W0E5V8"/>
<organism evidence="1 2">
    <name type="scientific">Ecytonucleospora hepatopenaei</name>
    <dbReference type="NCBI Taxonomy" id="646526"/>
    <lineage>
        <taxon>Eukaryota</taxon>
        <taxon>Fungi</taxon>
        <taxon>Fungi incertae sedis</taxon>
        <taxon>Microsporidia</taxon>
        <taxon>Enterocytozoonidae</taxon>
        <taxon>Ecytonucleospora</taxon>
    </lineage>
</organism>
<reference evidence="1 2" key="1">
    <citation type="journal article" date="2017" name="Environ. Microbiol.">
        <title>Decay of the glycolytic pathway and adaptation to intranuclear parasitism within Enterocytozoonidae microsporidia.</title>
        <authorList>
            <person name="Wiredu Boakye D."/>
            <person name="Jaroenlak P."/>
            <person name="Prachumwat A."/>
            <person name="Williams T.A."/>
            <person name="Bateman K.S."/>
            <person name="Itsathitphaisarn O."/>
            <person name="Sritunyalucksana K."/>
            <person name="Paszkiewicz K.H."/>
            <person name="Moore K.A."/>
            <person name="Stentiford G.D."/>
            <person name="Williams B.A."/>
        </authorList>
    </citation>
    <scope>NUCLEOTIDE SEQUENCE [LARGE SCALE GENOMIC DNA]</scope>
    <source>
        <strain evidence="1 2">TH1</strain>
    </source>
</reference>
<dbReference type="OrthoDB" id="2193863at2759"/>
<dbReference type="EMBL" id="MNPJ01000019">
    <property type="protein sequence ID" value="OQS54598.1"/>
    <property type="molecule type" value="Genomic_DNA"/>
</dbReference>
<name>A0A1W0E5V8_9MICR</name>
<keyword evidence="2" id="KW-1185">Reference proteome</keyword>
<dbReference type="VEuPathDB" id="MicrosporidiaDB:EHP00_103"/>
<accession>A0A1W0E5V8</accession>
<comment type="caution">
    <text evidence="1">The sequence shown here is derived from an EMBL/GenBank/DDBJ whole genome shotgun (WGS) entry which is preliminary data.</text>
</comment>
<dbReference type="Proteomes" id="UP000192758">
    <property type="component" value="Unassembled WGS sequence"/>
</dbReference>
<protein>
    <submittedName>
        <fullName evidence="1">Uncharacterized protein</fullName>
    </submittedName>
</protein>
<gene>
    <name evidence="1" type="ORF">EHP00_103</name>
</gene>
<evidence type="ECO:0000313" key="1">
    <source>
        <dbReference type="EMBL" id="OQS54598.1"/>
    </source>
</evidence>
<proteinExistence type="predicted"/>
<dbReference type="STRING" id="646526.A0A1W0E5V8"/>
<sequence>MSATNLNKSYALAALMIHGANQTVTEEKIKAIFKELNLEFSSKLAQKFALPATKYTDMLSNPCGGAAVSAAPVEAVKEEKKEVKKEESDDDIALDF</sequence>